<dbReference type="Proteomes" id="UP000199205">
    <property type="component" value="Unassembled WGS sequence"/>
</dbReference>
<evidence type="ECO:0000313" key="4">
    <source>
        <dbReference type="Proteomes" id="UP000199205"/>
    </source>
</evidence>
<dbReference type="AlphaFoldDB" id="A0A1C3XKZ3"/>
<evidence type="ECO:0000313" key="3">
    <source>
        <dbReference type="EMBL" id="SCB52937.1"/>
    </source>
</evidence>
<protein>
    <recommendedName>
        <fullName evidence="5">SyrB-like regulator</fullName>
    </recommendedName>
</protein>
<feature type="region of interest" description="Disordered" evidence="2">
    <location>
        <begin position="25"/>
        <end position="104"/>
    </location>
</feature>
<organism evidence="3 4">
    <name type="scientific">Rhizobium lusitanum</name>
    <dbReference type="NCBI Taxonomy" id="293958"/>
    <lineage>
        <taxon>Bacteria</taxon>
        <taxon>Pseudomonadati</taxon>
        <taxon>Pseudomonadota</taxon>
        <taxon>Alphaproteobacteria</taxon>
        <taxon>Hyphomicrobiales</taxon>
        <taxon>Rhizobiaceae</taxon>
        <taxon>Rhizobium/Agrobacterium group</taxon>
        <taxon>Rhizobium</taxon>
    </lineage>
</organism>
<feature type="compositionally biased region" description="Low complexity" evidence="2">
    <location>
        <begin position="37"/>
        <end position="52"/>
    </location>
</feature>
<proteinExistence type="predicted"/>
<evidence type="ECO:0000256" key="1">
    <source>
        <dbReference type="SAM" id="Coils"/>
    </source>
</evidence>
<name>A0A1C3XKZ3_9HYPH</name>
<dbReference type="EMBL" id="FMAF01000059">
    <property type="protein sequence ID" value="SCB52937.1"/>
    <property type="molecule type" value="Genomic_DNA"/>
</dbReference>
<evidence type="ECO:0008006" key="5">
    <source>
        <dbReference type="Google" id="ProtNLM"/>
    </source>
</evidence>
<evidence type="ECO:0000256" key="2">
    <source>
        <dbReference type="SAM" id="MobiDB-lite"/>
    </source>
</evidence>
<dbReference type="RefSeq" id="WP_037191301.1">
    <property type="nucleotide sequence ID" value="NZ_FMAF01000059.1"/>
</dbReference>
<feature type="coiled-coil region" evidence="1">
    <location>
        <begin position="107"/>
        <end position="137"/>
    </location>
</feature>
<dbReference type="OrthoDB" id="8454019at2"/>
<reference evidence="4" key="1">
    <citation type="submission" date="2016-08" db="EMBL/GenBank/DDBJ databases">
        <authorList>
            <person name="Varghese N."/>
            <person name="Submissions Spin"/>
        </authorList>
    </citation>
    <scope>NUCLEOTIDE SEQUENCE [LARGE SCALE GENOMIC DNA]</scope>
    <source>
        <strain evidence="4">P1-7</strain>
    </source>
</reference>
<sequence length="146" mass="15621">MADENSMAPVTEAADTVAIVEAAAEKKQRAPRRQKAAVEATVAASTAEAVKSAKGRKKRDEQAGEPKLTPVETPVAKQRKTRGPNKAATKIGTAKQTRQAAGTSAPAIDEIADLIQLEEENKRLRKTLADKLRAENADLRKRLGLA</sequence>
<keyword evidence="1" id="KW-0175">Coiled coil</keyword>
<gene>
    <name evidence="3" type="ORF">GA0061101_1592</name>
</gene>
<accession>A0A1C3XKZ3</accession>